<dbReference type="SUPFAM" id="SSF101908">
    <property type="entry name" value="Putative isomerase YbhE"/>
    <property type="match status" value="1"/>
</dbReference>
<dbReference type="GO" id="GO:1905515">
    <property type="term" value="P:non-motile cilium assembly"/>
    <property type="evidence" value="ECO:0007669"/>
    <property type="project" value="TreeGrafter"/>
</dbReference>
<dbReference type="PANTHER" id="PTHR12764">
    <property type="entry name" value="WD REPEAT DOMAIN-RELATED"/>
    <property type="match status" value="1"/>
</dbReference>
<name>A0A5S6PZ64_TRIMR</name>
<dbReference type="WBParaSite" id="TMUE_0000000285.1">
    <property type="protein sequence ID" value="TMUE_0000000285.1"/>
    <property type="gene ID" value="WBGene00296226"/>
</dbReference>
<keyword evidence="6" id="KW-0966">Cell projection</keyword>
<dbReference type="GO" id="GO:0061512">
    <property type="term" value="P:protein localization to cilium"/>
    <property type="evidence" value="ECO:0007669"/>
    <property type="project" value="TreeGrafter"/>
</dbReference>
<evidence type="ECO:0000259" key="8">
    <source>
        <dbReference type="Pfam" id="PF23377"/>
    </source>
</evidence>
<evidence type="ECO:0000256" key="1">
    <source>
        <dbReference type="ARBA" id="ARBA00004138"/>
    </source>
</evidence>
<dbReference type="InterPro" id="IPR056152">
    <property type="entry name" value="Beta-prop_IFT122_2nd"/>
</dbReference>
<organism evidence="10 11">
    <name type="scientific">Trichuris muris</name>
    <name type="common">Mouse whipworm</name>
    <dbReference type="NCBI Taxonomy" id="70415"/>
    <lineage>
        <taxon>Eukaryota</taxon>
        <taxon>Metazoa</taxon>
        <taxon>Ecdysozoa</taxon>
        <taxon>Nematoda</taxon>
        <taxon>Enoplea</taxon>
        <taxon>Dorylaimia</taxon>
        <taxon>Trichinellida</taxon>
        <taxon>Trichuridae</taxon>
        <taxon>Trichuris</taxon>
    </lineage>
</organism>
<keyword evidence="5" id="KW-0969">Cilium</keyword>
<dbReference type="PROSITE" id="PS50294">
    <property type="entry name" value="WD_REPEATS_REGION"/>
    <property type="match status" value="1"/>
</dbReference>
<dbReference type="SMART" id="SM00320">
    <property type="entry name" value="WD40"/>
    <property type="match status" value="5"/>
</dbReference>
<feature type="domain" description="IFT122 first beta-propeller" evidence="9">
    <location>
        <begin position="19"/>
        <end position="190"/>
    </location>
</feature>
<dbReference type="Gene3D" id="2.130.10.10">
    <property type="entry name" value="YVTN repeat-like/Quinoprotein amine dehydrogenase"/>
    <property type="match status" value="2"/>
</dbReference>
<dbReference type="AlphaFoldDB" id="A0A5S6PZ64"/>
<dbReference type="GO" id="GO:0035721">
    <property type="term" value="P:intraciliary retrograde transport"/>
    <property type="evidence" value="ECO:0007669"/>
    <property type="project" value="TreeGrafter"/>
</dbReference>
<dbReference type="InterPro" id="IPR039857">
    <property type="entry name" value="Ift122/121"/>
</dbReference>
<dbReference type="InterPro" id="IPR015943">
    <property type="entry name" value="WD40/YVTN_repeat-like_dom_sf"/>
</dbReference>
<evidence type="ECO:0000256" key="2">
    <source>
        <dbReference type="ARBA" id="ARBA00019442"/>
    </source>
</evidence>
<dbReference type="SUPFAM" id="SSF50978">
    <property type="entry name" value="WD40 repeat-like"/>
    <property type="match status" value="1"/>
</dbReference>
<feature type="domain" description="IFT122 first beta-propeller" evidence="9">
    <location>
        <begin position="200"/>
        <end position="305"/>
    </location>
</feature>
<dbReference type="Pfam" id="PF23381">
    <property type="entry name" value="Beta-prop_IFT122_1st"/>
    <property type="match status" value="2"/>
</dbReference>
<protein>
    <recommendedName>
        <fullName evidence="2">Intraflagellar transport protein 122 homolog</fullName>
    </recommendedName>
</protein>
<feature type="repeat" description="WD" evidence="7">
    <location>
        <begin position="55"/>
        <end position="86"/>
    </location>
</feature>
<dbReference type="PANTHER" id="PTHR12764:SF4">
    <property type="entry name" value="INTRAFLAGELLAR TRANSPORT PROTEIN 122 HOMOLOG"/>
    <property type="match status" value="1"/>
</dbReference>
<dbReference type="PROSITE" id="PS50082">
    <property type="entry name" value="WD_REPEATS_2"/>
    <property type="match status" value="1"/>
</dbReference>
<evidence type="ECO:0000256" key="7">
    <source>
        <dbReference type="PROSITE-ProRule" id="PRU00221"/>
    </source>
</evidence>
<dbReference type="STRING" id="70415.A0A5S6PZ64"/>
<evidence type="ECO:0000313" key="10">
    <source>
        <dbReference type="Proteomes" id="UP000046395"/>
    </source>
</evidence>
<keyword evidence="4" id="KW-0677">Repeat</keyword>
<dbReference type="InterPro" id="IPR056153">
    <property type="entry name" value="Beta-prop_IFT122_1st"/>
</dbReference>
<evidence type="ECO:0000313" key="11">
    <source>
        <dbReference type="WBParaSite" id="TMUE_0000000285.1"/>
    </source>
</evidence>
<reference evidence="11" key="1">
    <citation type="submission" date="2019-12" db="UniProtKB">
        <authorList>
            <consortium name="WormBaseParasite"/>
        </authorList>
    </citation>
    <scope>IDENTIFICATION</scope>
</reference>
<evidence type="ECO:0000256" key="5">
    <source>
        <dbReference type="ARBA" id="ARBA00023069"/>
    </source>
</evidence>
<feature type="domain" description="IFT122 second beta-propeller" evidence="8">
    <location>
        <begin position="311"/>
        <end position="565"/>
    </location>
</feature>
<comment type="subcellular location">
    <subcellularLocation>
        <location evidence="1">Cell projection</location>
        <location evidence="1">Cilium</location>
    </subcellularLocation>
</comment>
<dbReference type="Pfam" id="PF23377">
    <property type="entry name" value="Beta-prop_IFT122_2nd"/>
    <property type="match status" value="1"/>
</dbReference>
<keyword evidence="10" id="KW-1185">Reference proteome</keyword>
<evidence type="ECO:0000259" key="9">
    <source>
        <dbReference type="Pfam" id="PF23381"/>
    </source>
</evidence>
<sequence length="745" mass="84171">MNCVIAWSQEISRPDGTPCQINCMTYKPDGTELLVAAASSIYVYKEDDGTLLQTLHGHKDTVYCIVYAVGGERFATGSADKNVIIWTEKHEGVLKFNHSDSIQCLAFCPISSTLLSCAVSDFGLWSIEKKTVDKHKSSAKICSCSWTPNGEYFALGLYNGVITYCNKVGEEMLKVSRPNGSTVWRLAFNSFQSEELSSGPNDESLGTSLTVLDWSPAMGFYDINGQKMLDDLKLQYDPLCLDFFMNGEFVTVGGSNKRVDLHTRKGVFLCTLAELQSWIWDCKAKPDGHRIAVGCDDGLVVVYQIRFSTVHGLYNDRYVYRRNVTQVVVQHLISDSKHKIKCNDMVKKVAVYKTKLAVQQSTSISIFEQTPTEDGSMEYDLVRTIEKDISCNLLVLCSQHIVFCQEKDLQCYNLYGHKERQWSIESVVRYIRVIGGIAGRESLLVGLQDGQVLKIFLDNPFPWQLIKLNDGIRCLDLSISQTKLAIISEANVCFAYDLVSGQLLFQEPKVNSSAWNRQHEDLICMSGMEKLIIKLRDLPAYELLIPGLVVGFTGSQVFTLNAYTMSTVEVSLEYQIRQAVESGMHSLAYSIACLGTCACRLGLHWHERLEEPEIQYCQKVFPAYKATSLSELNRTRRDNIRQGYGISFDFGVYRRTAVEMFLDLRMFEKANALMETLGAEGNRHLMHKLAQLAYHSSDFEGSCHFYIAAEEYGKAIELMASQHWTDKLINLARQLPKRRRTCFAK</sequence>
<keyword evidence="3 7" id="KW-0853">WD repeat</keyword>
<dbReference type="GO" id="GO:0030991">
    <property type="term" value="C:intraciliary transport particle A"/>
    <property type="evidence" value="ECO:0007669"/>
    <property type="project" value="TreeGrafter"/>
</dbReference>
<evidence type="ECO:0000256" key="6">
    <source>
        <dbReference type="ARBA" id="ARBA00023273"/>
    </source>
</evidence>
<proteinExistence type="predicted"/>
<evidence type="ECO:0000256" key="4">
    <source>
        <dbReference type="ARBA" id="ARBA00022737"/>
    </source>
</evidence>
<dbReference type="InterPro" id="IPR036322">
    <property type="entry name" value="WD40_repeat_dom_sf"/>
</dbReference>
<evidence type="ECO:0000256" key="3">
    <source>
        <dbReference type="ARBA" id="ARBA00022574"/>
    </source>
</evidence>
<dbReference type="GO" id="GO:0097730">
    <property type="term" value="C:non-motile cilium"/>
    <property type="evidence" value="ECO:0007669"/>
    <property type="project" value="TreeGrafter"/>
</dbReference>
<dbReference type="InterPro" id="IPR001680">
    <property type="entry name" value="WD40_rpt"/>
</dbReference>
<dbReference type="Proteomes" id="UP000046395">
    <property type="component" value="Unassembled WGS sequence"/>
</dbReference>
<accession>A0A5S6PZ64</accession>